<comment type="caution">
    <text evidence="7">The sequence shown here is derived from an EMBL/GenBank/DDBJ whole genome shotgun (WGS) entry which is preliminary data.</text>
</comment>
<comment type="function">
    <text evidence="1">Is involved in generating a small heat-stable compound (Nod), an acylated oligomer of N-acetylglucosamine, that stimulates mitosis in various plant protoplasts.</text>
</comment>
<dbReference type="RefSeq" id="WP_028750641.1">
    <property type="nucleotide sequence ID" value="NZ_JACIIG010000005.1"/>
</dbReference>
<evidence type="ECO:0000256" key="4">
    <source>
        <dbReference type="ARBA" id="ARBA00022729"/>
    </source>
</evidence>
<name>A0A7W6ZTS5_9HYPH</name>
<keyword evidence="8" id="KW-1185">Reference proteome</keyword>
<organism evidence="7 8">
    <name type="scientific">Rhizobium leucaenae</name>
    <dbReference type="NCBI Taxonomy" id="29450"/>
    <lineage>
        <taxon>Bacteria</taxon>
        <taxon>Pseudomonadati</taxon>
        <taxon>Pseudomonadota</taxon>
        <taxon>Alphaproteobacteria</taxon>
        <taxon>Hyphomicrobiales</taxon>
        <taxon>Rhizobiaceae</taxon>
        <taxon>Rhizobium/Agrobacterium group</taxon>
        <taxon>Rhizobium</taxon>
    </lineage>
</organism>
<dbReference type="GO" id="GO:0005975">
    <property type="term" value="P:carbohydrate metabolic process"/>
    <property type="evidence" value="ECO:0007669"/>
    <property type="project" value="InterPro"/>
</dbReference>
<evidence type="ECO:0000256" key="1">
    <source>
        <dbReference type="ARBA" id="ARBA00003236"/>
    </source>
</evidence>
<dbReference type="SUPFAM" id="SSF88713">
    <property type="entry name" value="Glycoside hydrolase/deacetylase"/>
    <property type="match status" value="1"/>
</dbReference>
<evidence type="ECO:0000256" key="5">
    <source>
        <dbReference type="ARBA" id="ARBA00032976"/>
    </source>
</evidence>
<accession>A0A7W6ZTS5</accession>
<comment type="similarity">
    <text evidence="2">Belongs to the polysaccharide deacetylase family.</text>
</comment>
<protein>
    <recommendedName>
        <fullName evidence="3">Chitooligosaccharide deacetylase</fullName>
    </recommendedName>
    <alternativeName>
        <fullName evidence="5">Nodulation protein B</fullName>
    </alternativeName>
</protein>
<gene>
    <name evidence="7" type="ORF">GGE60_002590</name>
</gene>
<evidence type="ECO:0000313" key="7">
    <source>
        <dbReference type="EMBL" id="MBB4568474.1"/>
    </source>
</evidence>
<evidence type="ECO:0000313" key="8">
    <source>
        <dbReference type="Proteomes" id="UP000543836"/>
    </source>
</evidence>
<keyword evidence="4" id="KW-0732">Signal</keyword>
<dbReference type="InterPro" id="IPR051398">
    <property type="entry name" value="Polysacch_Deacetylase"/>
</dbReference>
<dbReference type="OrthoDB" id="9782872at2"/>
<proteinExistence type="inferred from homology"/>
<dbReference type="PROSITE" id="PS51677">
    <property type="entry name" value="NODB"/>
    <property type="match status" value="1"/>
</dbReference>
<sequence>MQQGISIRLKRAVISGGLETAAILKNLGVMRNVAGLGAIFTLHHVRPPSPRTFAPNAHLEISPEFLDRAIARLKRDGYDFISLDALPDRIASDRDKPPFAAFTLDDGNRDNLDYALPVFARHGVPFTIFVTQGLSERTHSIWWETLADLLGRLDRLTFDFGMGMESFDLDKTGQRQAVFARFAAYVHAHDEMEAIGRIDELARINGLEPLDLVRSAIMDRKELTQLSRHPLASLGAHTVSHRALARLPEAEAAAEMALSADYVADIIGHRPLAIAYPYGTADAVSPREARLAAELGFSVGVTTRPGTIATASAAALAHLPRLSLNGHYQKARYASALASGIPMRLMGRRASA</sequence>
<dbReference type="InterPro" id="IPR002509">
    <property type="entry name" value="NODB_dom"/>
</dbReference>
<dbReference type="AlphaFoldDB" id="A0A7W6ZTS5"/>
<evidence type="ECO:0000256" key="2">
    <source>
        <dbReference type="ARBA" id="ARBA00010973"/>
    </source>
</evidence>
<feature type="domain" description="NodB homology" evidence="6">
    <location>
        <begin position="98"/>
        <end position="352"/>
    </location>
</feature>
<dbReference type="PANTHER" id="PTHR34216:SF7">
    <property type="entry name" value="POLY-BETA-1,6-N-ACETYL-D-GLUCOSAMINE N-DEACETYLASE"/>
    <property type="match status" value="1"/>
</dbReference>
<dbReference type="GO" id="GO:0016810">
    <property type="term" value="F:hydrolase activity, acting on carbon-nitrogen (but not peptide) bonds"/>
    <property type="evidence" value="ECO:0007669"/>
    <property type="project" value="InterPro"/>
</dbReference>
<dbReference type="PANTHER" id="PTHR34216">
    <property type="match status" value="1"/>
</dbReference>
<dbReference type="Proteomes" id="UP000543836">
    <property type="component" value="Unassembled WGS sequence"/>
</dbReference>
<dbReference type="InterPro" id="IPR011330">
    <property type="entry name" value="Glyco_hydro/deAcase_b/a-brl"/>
</dbReference>
<evidence type="ECO:0000256" key="3">
    <source>
        <dbReference type="ARBA" id="ARBA00020071"/>
    </source>
</evidence>
<dbReference type="EMBL" id="JACIIG010000005">
    <property type="protein sequence ID" value="MBB4568474.1"/>
    <property type="molecule type" value="Genomic_DNA"/>
</dbReference>
<dbReference type="Pfam" id="PF01522">
    <property type="entry name" value="Polysacc_deac_1"/>
    <property type="match status" value="1"/>
</dbReference>
<dbReference type="Gene3D" id="3.20.20.370">
    <property type="entry name" value="Glycoside hydrolase/deacetylase"/>
    <property type="match status" value="1"/>
</dbReference>
<evidence type="ECO:0000259" key="6">
    <source>
        <dbReference type="PROSITE" id="PS51677"/>
    </source>
</evidence>
<reference evidence="7 8" key="1">
    <citation type="submission" date="2020-08" db="EMBL/GenBank/DDBJ databases">
        <title>Genomic Encyclopedia of Type Strains, Phase IV (KMG-V): Genome sequencing to study the core and pangenomes of soil and plant-associated prokaryotes.</title>
        <authorList>
            <person name="Whitman W."/>
        </authorList>
    </citation>
    <scope>NUCLEOTIDE SEQUENCE [LARGE SCALE GENOMIC DNA]</scope>
    <source>
        <strain evidence="7 8">SEMIA 492</strain>
    </source>
</reference>